<dbReference type="Proteomes" id="UP000000591">
    <property type="component" value="Chromosome IV"/>
</dbReference>
<dbReference type="UniPathway" id="UPA00885"/>
<dbReference type="GO" id="GO:0005524">
    <property type="term" value="F:ATP binding"/>
    <property type="evidence" value="ECO:0007669"/>
    <property type="project" value="UniProtKB-UniRule"/>
</dbReference>
<keyword evidence="4 10" id="KW-0436">Ligase</keyword>
<dbReference type="AlphaFoldDB" id="Q75B99"/>
<evidence type="ECO:0000256" key="6">
    <source>
        <dbReference type="ARBA" id="ARBA00022786"/>
    </source>
</evidence>
<dbReference type="OMA" id="HIIEYVI"/>
<evidence type="ECO:0000256" key="2">
    <source>
        <dbReference type="ARBA" id="ARBA00006310"/>
    </source>
</evidence>
<proteinExistence type="inferred from homology"/>
<dbReference type="STRING" id="284811.Q75B99"/>
<dbReference type="PROSITE" id="PS51257">
    <property type="entry name" value="PROKAR_LIPOPROTEIN"/>
    <property type="match status" value="1"/>
</dbReference>
<evidence type="ECO:0000256" key="10">
    <source>
        <dbReference type="RuleBase" id="RU368009"/>
    </source>
</evidence>
<dbReference type="GO" id="GO:0120123">
    <property type="term" value="C:ubiquitin activating enzyme complex"/>
    <property type="evidence" value="ECO:0007669"/>
    <property type="project" value="EnsemblFungi"/>
</dbReference>
<dbReference type="GO" id="GO:0005634">
    <property type="term" value="C:nucleus"/>
    <property type="evidence" value="ECO:0000318"/>
    <property type="project" value="GO_Central"/>
</dbReference>
<evidence type="ECO:0000259" key="11">
    <source>
        <dbReference type="Pfam" id="PF00899"/>
    </source>
</evidence>
<dbReference type="Pfam" id="PF00899">
    <property type="entry name" value="ThiF"/>
    <property type="match status" value="1"/>
</dbReference>
<dbReference type="InParanoid" id="Q75B99"/>
<dbReference type="KEGG" id="ago:AGOS_ADL333C"/>
<dbReference type="Gene3D" id="1.10.10.520">
    <property type="entry name" value="Ubiquitin activating enzymes (Uba3). Chain: B, domain 2"/>
    <property type="match status" value="1"/>
</dbReference>
<dbReference type="InterPro" id="IPR030468">
    <property type="entry name" value="Uba3_N"/>
</dbReference>
<comment type="catalytic activity">
    <reaction evidence="9 10">
        <text>ATP + [NEDD8 protein] + [E1 NEDD8-activating enzyme]-L-cysteine = AMP + diphosphate + [E1 NEDD8-activating enzyme]-S-[NEDD8 protein]-yl-L-cysteine.</text>
        <dbReference type="EC" id="6.2.1.64"/>
    </reaction>
</comment>
<dbReference type="RefSeq" id="NP_983763.1">
    <property type="nucleotide sequence ID" value="NM_209116.1"/>
</dbReference>
<name>Q75B99_EREGS</name>
<dbReference type="PANTHER" id="PTHR10953:SF6">
    <property type="entry name" value="NEDD8-ACTIVATING ENZYME E1 CATALYTIC SUBUNIT"/>
    <property type="match status" value="1"/>
</dbReference>
<dbReference type="PANTHER" id="PTHR10953">
    <property type="entry name" value="UBIQUITIN-ACTIVATING ENZYME E1"/>
    <property type="match status" value="1"/>
</dbReference>
<comment type="pathway">
    <text evidence="1 10">Protein modification; protein neddylation.</text>
</comment>
<dbReference type="InterPro" id="IPR045886">
    <property type="entry name" value="ThiF/MoeB/HesA"/>
</dbReference>
<dbReference type="HOGENOM" id="CLU_013325_13_0_1"/>
<dbReference type="GO" id="GO:0019781">
    <property type="term" value="F:NEDD8 activating enzyme activity"/>
    <property type="evidence" value="ECO:0000318"/>
    <property type="project" value="GO_Central"/>
</dbReference>
<evidence type="ECO:0000256" key="1">
    <source>
        <dbReference type="ARBA" id="ARBA00005032"/>
    </source>
</evidence>
<organism evidence="12 13">
    <name type="scientific">Eremothecium gossypii (strain ATCC 10895 / CBS 109.51 / FGSC 9923 / NRRL Y-1056)</name>
    <name type="common">Yeast</name>
    <name type="synonym">Ashbya gossypii</name>
    <dbReference type="NCBI Taxonomy" id="284811"/>
    <lineage>
        <taxon>Eukaryota</taxon>
        <taxon>Fungi</taxon>
        <taxon>Dikarya</taxon>
        <taxon>Ascomycota</taxon>
        <taxon>Saccharomycotina</taxon>
        <taxon>Saccharomycetes</taxon>
        <taxon>Saccharomycetales</taxon>
        <taxon>Saccharomycetaceae</taxon>
        <taxon>Eremothecium</taxon>
    </lineage>
</organism>
<dbReference type="EC" id="6.2.1.64" evidence="8 10"/>
<accession>Q75B99</accession>
<feature type="domain" description="THIF-type NAD/FAD binding fold" evidence="11">
    <location>
        <begin position="6"/>
        <end position="311"/>
    </location>
</feature>
<dbReference type="EMBL" id="AE016817">
    <property type="protein sequence ID" value="AAS51587.1"/>
    <property type="molecule type" value="Genomic_DNA"/>
</dbReference>
<dbReference type="Gene3D" id="3.40.50.720">
    <property type="entry name" value="NAD(P)-binding Rossmann-like Domain"/>
    <property type="match status" value="1"/>
</dbReference>
<dbReference type="GeneID" id="4619898"/>
<evidence type="ECO:0000313" key="13">
    <source>
        <dbReference type="Proteomes" id="UP000000591"/>
    </source>
</evidence>
<gene>
    <name evidence="12" type="ORF">AGOS_ADL333C</name>
</gene>
<comment type="function">
    <text evidence="10">Catalytic subunit of the dimeric E1 enzyme, which activates NEDD8.</text>
</comment>
<dbReference type="InterPro" id="IPR035985">
    <property type="entry name" value="Ubiquitin-activating_enz"/>
</dbReference>
<evidence type="ECO:0000256" key="7">
    <source>
        <dbReference type="ARBA" id="ARBA00022840"/>
    </source>
</evidence>
<keyword evidence="7 10" id="KW-0067">ATP-binding</keyword>
<evidence type="ECO:0000256" key="3">
    <source>
        <dbReference type="ARBA" id="ARBA00015203"/>
    </source>
</evidence>
<evidence type="ECO:0000313" key="12">
    <source>
        <dbReference type="EMBL" id="AAS51587.1"/>
    </source>
</evidence>
<keyword evidence="5 10" id="KW-0547">Nucleotide-binding</keyword>
<evidence type="ECO:0000256" key="4">
    <source>
        <dbReference type="ARBA" id="ARBA00022598"/>
    </source>
</evidence>
<dbReference type="SUPFAM" id="SSF69572">
    <property type="entry name" value="Activating enzymes of the ubiquitin-like proteins"/>
    <property type="match status" value="1"/>
</dbReference>
<dbReference type="eggNOG" id="KOG2015">
    <property type="taxonomic scope" value="Eukaryota"/>
</dbReference>
<keyword evidence="6 10" id="KW-0833">Ubl conjugation pathway</keyword>
<evidence type="ECO:0000256" key="8">
    <source>
        <dbReference type="ARBA" id="ARBA00023624"/>
    </source>
</evidence>
<reference evidence="13" key="2">
    <citation type="journal article" date="2013" name="G3 (Bethesda)">
        <title>Genomes of Ashbya fungi isolated from insects reveal four mating-type loci, numerous translocations, lack of transposons, and distinct gene duplications.</title>
        <authorList>
            <person name="Dietrich F.S."/>
            <person name="Voegeli S."/>
            <person name="Kuo S."/>
            <person name="Philippsen P."/>
        </authorList>
    </citation>
    <scope>GENOME REANNOTATION</scope>
    <source>
        <strain evidence="13">ATCC 10895 / CBS 109.51 / FGSC 9923 / NRRL Y-1056</strain>
    </source>
</reference>
<dbReference type="GO" id="GO:0005737">
    <property type="term" value="C:cytoplasm"/>
    <property type="evidence" value="ECO:0000318"/>
    <property type="project" value="GO_Central"/>
</dbReference>
<comment type="similarity">
    <text evidence="2 10">Belongs to the ubiquitin-activating E1 family. UBA3 subfamily.</text>
</comment>
<reference evidence="12 13" key="1">
    <citation type="journal article" date="2004" name="Science">
        <title>The Ashbya gossypii genome as a tool for mapping the ancient Saccharomyces cerevisiae genome.</title>
        <authorList>
            <person name="Dietrich F.S."/>
            <person name="Voegeli S."/>
            <person name="Brachat S."/>
            <person name="Lerch A."/>
            <person name="Gates K."/>
            <person name="Steiner S."/>
            <person name="Mohr C."/>
            <person name="Pohlmann R."/>
            <person name="Luedi P."/>
            <person name="Choi S."/>
            <person name="Wing R.A."/>
            <person name="Flavier A."/>
            <person name="Gaffney T.D."/>
            <person name="Philippsen P."/>
        </authorList>
    </citation>
    <scope>NUCLEOTIDE SEQUENCE [LARGE SCALE GENOMIC DNA]</scope>
    <source>
        <strain evidence="13">ATCC 10895 / CBS 109.51 / FGSC 9923 / NRRL Y-1056</strain>
    </source>
</reference>
<evidence type="ECO:0000256" key="5">
    <source>
        <dbReference type="ARBA" id="ARBA00022741"/>
    </source>
</evidence>
<keyword evidence="13" id="KW-1185">Reference proteome</keyword>
<dbReference type="FunCoup" id="Q75B99">
    <property type="interactions" value="1263"/>
</dbReference>
<dbReference type="InterPro" id="IPR000594">
    <property type="entry name" value="ThiF_NAD_FAD-bd"/>
</dbReference>
<dbReference type="GO" id="GO:0045116">
    <property type="term" value="P:protein neddylation"/>
    <property type="evidence" value="ECO:0000318"/>
    <property type="project" value="GO_Central"/>
</dbReference>
<dbReference type="OrthoDB" id="10255449at2759"/>
<dbReference type="InterPro" id="IPR023318">
    <property type="entry name" value="Ub_act_enz_dom_a_sf"/>
</dbReference>
<sequence>MRAREDSLARCRVLVLGAGGLGCELLKNLALLGIPELHVIDMDTVELTNLNRQFLFRETDIGHPKAAVAARYINGLALPSVVPGRGVRVEPHVGDLTQQPSAFWEGFTAVISGLDAIEPRRHANALLVRLTLSSNYAKCIPLIDGGSEGFAGHCKTILPGISACYECSLDTLAPPGLAFPLCTIANKPRLPQHIVMYVLTVEWPTAPFQAGCSFDDPEAVAWLAQRCATRAAAFGMNAAAFTTAYVLGVAKRIVPSVASTNAIVAAACCSELLKLVHDLTDPENMNNFLQYNGAEGCFAYSFTHQRLPSCPVCSQGDGC</sequence>
<dbReference type="CDD" id="cd01488">
    <property type="entry name" value="Uba3_RUB"/>
    <property type="match status" value="1"/>
</dbReference>
<evidence type="ECO:0000256" key="9">
    <source>
        <dbReference type="ARBA" id="ARBA00024626"/>
    </source>
</evidence>
<protein>
    <recommendedName>
        <fullName evidence="3 10">NEDD8-activating enzyme E1 catalytic subunit</fullName>
        <ecNumber evidence="8 10">6.2.1.64</ecNumber>
    </recommendedName>
</protein>